<evidence type="ECO:0000256" key="12">
    <source>
        <dbReference type="HAMAP-Rule" id="MF_01576"/>
    </source>
</evidence>
<reference evidence="15 16" key="1">
    <citation type="submission" date="2019-03" db="EMBL/GenBank/DDBJ databases">
        <title>Genomic Encyclopedia of Type Strains, Phase III (KMG-III): the genomes of soil and plant-associated and newly described type strains.</title>
        <authorList>
            <person name="Whitman W."/>
        </authorList>
    </citation>
    <scope>NUCLEOTIDE SEQUENCE [LARGE SCALE GENOMIC DNA]</scope>
    <source>
        <strain evidence="15 16">CGMCC 1.7660</strain>
    </source>
</reference>
<evidence type="ECO:0000256" key="8">
    <source>
        <dbReference type="ARBA" id="ARBA00023002"/>
    </source>
</evidence>
<evidence type="ECO:0000313" key="16">
    <source>
        <dbReference type="Proteomes" id="UP000295783"/>
    </source>
</evidence>
<gene>
    <name evidence="12" type="primary">folD</name>
    <name evidence="15" type="ORF">A8950_1645</name>
</gene>
<comment type="similarity">
    <text evidence="12">Belongs to the tetrahydrofolate dehydrogenase/cyclohydrolase family.</text>
</comment>
<dbReference type="Gene3D" id="3.40.50.10860">
    <property type="entry name" value="Leucine Dehydrogenase, chain A, domain 1"/>
    <property type="match status" value="1"/>
</dbReference>
<comment type="pathway">
    <text evidence="1 12">One-carbon metabolism; tetrahydrofolate interconversion.</text>
</comment>
<dbReference type="HAMAP" id="MF_01576">
    <property type="entry name" value="THF_DHG_CYH"/>
    <property type="match status" value="1"/>
</dbReference>
<dbReference type="PANTHER" id="PTHR48099">
    <property type="entry name" value="C-1-TETRAHYDROFOLATE SYNTHASE, CYTOPLASMIC-RELATED"/>
    <property type="match status" value="1"/>
</dbReference>
<dbReference type="GO" id="GO:0009086">
    <property type="term" value="P:methionine biosynthetic process"/>
    <property type="evidence" value="ECO:0007669"/>
    <property type="project" value="UniProtKB-KW"/>
</dbReference>
<evidence type="ECO:0000313" key="15">
    <source>
        <dbReference type="EMBL" id="TDQ83359.1"/>
    </source>
</evidence>
<dbReference type="PRINTS" id="PR00085">
    <property type="entry name" value="THFDHDRGNASE"/>
</dbReference>
<feature type="domain" description="Tetrahydrofolate dehydrogenase/cyclohydrolase NAD(P)-binding" evidence="14">
    <location>
        <begin position="139"/>
        <end position="285"/>
    </location>
</feature>
<comment type="catalytic activity">
    <reaction evidence="12">
        <text>(6R)-5,10-methenyltetrahydrofolate + H2O = (6R)-10-formyltetrahydrofolate + H(+)</text>
        <dbReference type="Rhea" id="RHEA:23700"/>
        <dbReference type="ChEBI" id="CHEBI:15377"/>
        <dbReference type="ChEBI" id="CHEBI:15378"/>
        <dbReference type="ChEBI" id="CHEBI:57455"/>
        <dbReference type="ChEBI" id="CHEBI:195366"/>
        <dbReference type="EC" id="3.5.4.9"/>
    </reaction>
</comment>
<evidence type="ECO:0000256" key="5">
    <source>
        <dbReference type="ARBA" id="ARBA00022755"/>
    </source>
</evidence>
<evidence type="ECO:0000256" key="10">
    <source>
        <dbReference type="ARBA" id="ARBA00023167"/>
    </source>
</evidence>
<dbReference type="EMBL" id="SNYW01000007">
    <property type="protein sequence ID" value="TDQ83359.1"/>
    <property type="molecule type" value="Genomic_DNA"/>
</dbReference>
<evidence type="ECO:0000259" key="14">
    <source>
        <dbReference type="Pfam" id="PF02882"/>
    </source>
</evidence>
<dbReference type="GO" id="GO:0000105">
    <property type="term" value="P:L-histidine biosynthetic process"/>
    <property type="evidence" value="ECO:0007669"/>
    <property type="project" value="UniProtKB-KW"/>
</dbReference>
<dbReference type="Pfam" id="PF00763">
    <property type="entry name" value="THF_DHG_CYH"/>
    <property type="match status" value="1"/>
</dbReference>
<keyword evidence="4 12" id="KW-0028">Amino-acid biosynthesis</keyword>
<protein>
    <recommendedName>
        <fullName evidence="12">Bifunctional protein FolD</fullName>
    </recommendedName>
    <domain>
        <recommendedName>
            <fullName evidence="12">Methylenetetrahydrofolate dehydrogenase</fullName>
            <ecNumber evidence="12">1.5.1.5</ecNumber>
        </recommendedName>
    </domain>
    <domain>
        <recommendedName>
            <fullName evidence="12">Methenyltetrahydrofolate cyclohydrolase</fullName>
            <ecNumber evidence="12">3.5.4.9</ecNumber>
        </recommendedName>
    </domain>
</protein>
<keyword evidence="6 12" id="KW-0378">Hydrolase</keyword>
<organism evidence="15 16">
    <name type="scientific">Dongia mobilis</name>
    <dbReference type="NCBI Taxonomy" id="578943"/>
    <lineage>
        <taxon>Bacteria</taxon>
        <taxon>Pseudomonadati</taxon>
        <taxon>Pseudomonadota</taxon>
        <taxon>Alphaproteobacteria</taxon>
        <taxon>Rhodospirillales</taxon>
        <taxon>Dongiaceae</taxon>
        <taxon>Dongia</taxon>
    </lineage>
</organism>
<evidence type="ECO:0000256" key="3">
    <source>
        <dbReference type="ARBA" id="ARBA00022563"/>
    </source>
</evidence>
<dbReference type="AlphaFoldDB" id="A0A4R6WU76"/>
<keyword evidence="10 12" id="KW-0486">Methionine biosynthesis</keyword>
<comment type="catalytic activity">
    <reaction evidence="12">
        <text>(6R)-5,10-methylene-5,6,7,8-tetrahydrofolate + NADP(+) = (6R)-5,10-methenyltetrahydrofolate + NADPH</text>
        <dbReference type="Rhea" id="RHEA:22812"/>
        <dbReference type="ChEBI" id="CHEBI:15636"/>
        <dbReference type="ChEBI" id="CHEBI:57455"/>
        <dbReference type="ChEBI" id="CHEBI:57783"/>
        <dbReference type="ChEBI" id="CHEBI:58349"/>
        <dbReference type="EC" id="1.5.1.5"/>
    </reaction>
</comment>
<dbReference type="GO" id="GO:0006164">
    <property type="term" value="P:purine nucleotide biosynthetic process"/>
    <property type="evidence" value="ECO:0007669"/>
    <property type="project" value="UniProtKB-KW"/>
</dbReference>
<dbReference type="Gene3D" id="3.40.50.720">
    <property type="entry name" value="NAD(P)-binding Rossmann-like Domain"/>
    <property type="match status" value="1"/>
</dbReference>
<dbReference type="EC" id="3.5.4.9" evidence="12"/>
<dbReference type="GO" id="GO:0004488">
    <property type="term" value="F:methylenetetrahydrofolate dehydrogenase (NADP+) activity"/>
    <property type="evidence" value="ECO:0007669"/>
    <property type="project" value="UniProtKB-UniRule"/>
</dbReference>
<proteinExistence type="inferred from homology"/>
<comment type="caution">
    <text evidence="12">Lacks conserved residue(s) required for the propagation of feature annotation.</text>
</comment>
<evidence type="ECO:0000256" key="2">
    <source>
        <dbReference type="ARBA" id="ARBA00011738"/>
    </source>
</evidence>
<dbReference type="InterPro" id="IPR036291">
    <property type="entry name" value="NAD(P)-bd_dom_sf"/>
</dbReference>
<sequence length="300" mass="31696">MSHAELDGRVVAAAMLAETRKQVADLKAGGWAPKLCSISVGDVSAVQLYVRNQKRNAGKAEIQFEELLFPADIHQEQLLAAIHGMNADPRVTGIILQRPVPNHLSIKQLQAAIHPLKDVEGMHPASIGNIVYNELELGPCTAMASVELLKQTGLGLAGLEVVVVGHSEIVGKPIAFLLMAEGATVTVCHHMTRNLAVHSRRADALFVAVGKPGLITAEMVKPGAAVIDIGINQVTLPDNSTRVVGDVDFDSVAKIAGWITPVPGGVGPVTVAVLMRNAVIGATRQKRHYESLFGPAQAGI</sequence>
<feature type="binding site" evidence="12">
    <location>
        <begin position="165"/>
        <end position="167"/>
    </location>
    <ligand>
        <name>NADP(+)</name>
        <dbReference type="ChEBI" id="CHEBI:58349"/>
    </ligand>
</feature>
<evidence type="ECO:0000259" key="13">
    <source>
        <dbReference type="Pfam" id="PF00763"/>
    </source>
</evidence>
<comment type="caution">
    <text evidence="15">The sequence shown here is derived from an EMBL/GenBank/DDBJ whole genome shotgun (WGS) entry which is preliminary data.</text>
</comment>
<keyword evidence="8 12" id="KW-0560">Oxidoreductase</keyword>
<dbReference type="RefSeq" id="WP_133613119.1">
    <property type="nucleotide sequence ID" value="NZ_SNYW01000007.1"/>
</dbReference>
<feature type="binding site" evidence="12">
    <location>
        <position position="231"/>
    </location>
    <ligand>
        <name>NADP(+)</name>
        <dbReference type="ChEBI" id="CHEBI:58349"/>
    </ligand>
</feature>
<dbReference type="PANTHER" id="PTHR48099:SF5">
    <property type="entry name" value="C-1-TETRAHYDROFOLATE SYNTHASE, CYTOPLASMIC"/>
    <property type="match status" value="1"/>
</dbReference>
<comment type="subunit">
    <text evidence="2 12">Homodimer.</text>
</comment>
<dbReference type="InterPro" id="IPR000672">
    <property type="entry name" value="THF_DH/CycHdrlase"/>
</dbReference>
<dbReference type="UniPathway" id="UPA00193"/>
<keyword evidence="11 12" id="KW-0511">Multifunctional enzyme</keyword>
<keyword evidence="3 12" id="KW-0554">One-carbon metabolism</keyword>
<dbReference type="SUPFAM" id="SSF51735">
    <property type="entry name" value="NAD(P)-binding Rossmann-fold domains"/>
    <property type="match status" value="1"/>
</dbReference>
<evidence type="ECO:0000256" key="4">
    <source>
        <dbReference type="ARBA" id="ARBA00022605"/>
    </source>
</evidence>
<dbReference type="FunFam" id="3.40.50.720:FF:000006">
    <property type="entry name" value="Bifunctional protein FolD"/>
    <property type="match status" value="1"/>
</dbReference>
<evidence type="ECO:0000256" key="6">
    <source>
        <dbReference type="ARBA" id="ARBA00022801"/>
    </source>
</evidence>
<dbReference type="InterPro" id="IPR020631">
    <property type="entry name" value="THF_DH/CycHdrlase_NAD-bd_dom"/>
</dbReference>
<accession>A0A4R6WU76</accession>
<dbReference type="InterPro" id="IPR020630">
    <property type="entry name" value="THF_DH/CycHdrlase_cat_dom"/>
</dbReference>
<dbReference type="InterPro" id="IPR046346">
    <property type="entry name" value="Aminoacid_DH-like_N_sf"/>
</dbReference>
<keyword evidence="16" id="KW-1185">Reference proteome</keyword>
<dbReference type="GO" id="GO:0005829">
    <property type="term" value="C:cytosol"/>
    <property type="evidence" value="ECO:0007669"/>
    <property type="project" value="TreeGrafter"/>
</dbReference>
<dbReference type="Proteomes" id="UP000295783">
    <property type="component" value="Unassembled WGS sequence"/>
</dbReference>
<keyword evidence="7 12" id="KW-0521">NADP</keyword>
<dbReference type="GO" id="GO:0004477">
    <property type="term" value="F:methenyltetrahydrofolate cyclohydrolase activity"/>
    <property type="evidence" value="ECO:0007669"/>
    <property type="project" value="UniProtKB-UniRule"/>
</dbReference>
<keyword evidence="9 12" id="KW-0368">Histidine biosynthesis</keyword>
<dbReference type="EC" id="1.5.1.5" evidence="12"/>
<keyword evidence="5 12" id="KW-0658">Purine biosynthesis</keyword>
<evidence type="ECO:0000256" key="7">
    <source>
        <dbReference type="ARBA" id="ARBA00022857"/>
    </source>
</evidence>
<evidence type="ECO:0000256" key="9">
    <source>
        <dbReference type="ARBA" id="ARBA00023102"/>
    </source>
</evidence>
<evidence type="ECO:0000256" key="11">
    <source>
        <dbReference type="ARBA" id="ARBA00023268"/>
    </source>
</evidence>
<dbReference type="OrthoDB" id="9803580at2"/>
<dbReference type="Pfam" id="PF02882">
    <property type="entry name" value="THF_DHG_CYH_C"/>
    <property type="match status" value="1"/>
</dbReference>
<dbReference type="GO" id="GO:0035999">
    <property type="term" value="P:tetrahydrofolate interconversion"/>
    <property type="evidence" value="ECO:0007669"/>
    <property type="project" value="UniProtKB-UniRule"/>
</dbReference>
<dbReference type="CDD" id="cd01080">
    <property type="entry name" value="NAD_bind_m-THF_DH_Cyclohyd"/>
    <property type="match status" value="1"/>
</dbReference>
<evidence type="ECO:0000256" key="1">
    <source>
        <dbReference type="ARBA" id="ARBA00004777"/>
    </source>
</evidence>
<name>A0A4R6WU76_9PROT</name>
<feature type="domain" description="Tetrahydrofolate dehydrogenase/cyclohydrolase catalytic" evidence="13">
    <location>
        <begin position="6"/>
        <end position="120"/>
    </location>
</feature>
<comment type="function">
    <text evidence="12">Catalyzes the oxidation of 5,10-methylenetetrahydrofolate to 5,10-methenyltetrahydrofolate and then the hydrolysis of 5,10-methenyltetrahydrofolate to 10-formyltetrahydrofolate.</text>
</comment>
<dbReference type="SUPFAM" id="SSF53223">
    <property type="entry name" value="Aminoacid dehydrogenase-like, N-terminal domain"/>
    <property type="match status" value="1"/>
</dbReference>